<dbReference type="EMBL" id="JUFZ01000044">
    <property type="protein sequence ID" value="KIC08515.1"/>
    <property type="molecule type" value="Genomic_DNA"/>
</dbReference>
<reference evidence="1 2" key="1">
    <citation type="submission" date="2014-12" db="EMBL/GenBank/DDBJ databases">
        <title>Genome sequence of Morococcus cerebrosus.</title>
        <authorList>
            <person name="Shin S.-K."/>
            <person name="Yi H."/>
        </authorList>
    </citation>
    <scope>NUCLEOTIDE SEQUENCE [LARGE SCALE GENOMIC DNA]</scope>
    <source>
        <strain evidence="1 2">CIP 81.93</strain>
    </source>
</reference>
<sequence length="43" mass="5188">MDKPEFTYINIKNIKGRLKPHFRIFRRPLSSSRMAQSHLPFKT</sequence>
<name>A0A0C1GQ64_9NEIS</name>
<protein>
    <submittedName>
        <fullName evidence="1">Uncharacterized protein</fullName>
    </submittedName>
</protein>
<evidence type="ECO:0000313" key="1">
    <source>
        <dbReference type="EMBL" id="KIC08515.1"/>
    </source>
</evidence>
<dbReference type="AlphaFoldDB" id="A0A0C1GQ64"/>
<gene>
    <name evidence="1" type="ORF">MCC93_11850</name>
</gene>
<dbReference type="Proteomes" id="UP000031390">
    <property type="component" value="Unassembled WGS sequence"/>
</dbReference>
<accession>A0A0C1GQ64</accession>
<organism evidence="1 2">
    <name type="scientific">Morococcus cerebrosus</name>
    <dbReference type="NCBI Taxonomy" id="1056807"/>
    <lineage>
        <taxon>Bacteria</taxon>
        <taxon>Pseudomonadati</taxon>
        <taxon>Pseudomonadota</taxon>
        <taxon>Betaproteobacteria</taxon>
        <taxon>Neisseriales</taxon>
        <taxon>Neisseriaceae</taxon>
        <taxon>Morococcus</taxon>
    </lineage>
</organism>
<proteinExistence type="predicted"/>
<evidence type="ECO:0000313" key="2">
    <source>
        <dbReference type="Proteomes" id="UP000031390"/>
    </source>
</evidence>
<comment type="caution">
    <text evidence="1">The sequence shown here is derived from an EMBL/GenBank/DDBJ whole genome shotgun (WGS) entry which is preliminary data.</text>
</comment>